<evidence type="ECO:0000313" key="3">
    <source>
        <dbReference type="WBParaSite" id="HPBE_0002657001-mRNA-1"/>
    </source>
</evidence>
<reference evidence="1 2" key="1">
    <citation type="submission" date="2018-11" db="EMBL/GenBank/DDBJ databases">
        <authorList>
            <consortium name="Pathogen Informatics"/>
        </authorList>
    </citation>
    <scope>NUCLEOTIDE SEQUENCE [LARGE SCALE GENOMIC DNA]</scope>
</reference>
<accession>A0A3P8FFR2</accession>
<evidence type="ECO:0000313" key="2">
    <source>
        <dbReference type="Proteomes" id="UP000050761"/>
    </source>
</evidence>
<accession>A0A183GV50</accession>
<gene>
    <name evidence="1" type="ORF">HPBE_LOCUS26569</name>
</gene>
<dbReference type="WBParaSite" id="HPBE_0002657001-mRNA-1">
    <property type="protein sequence ID" value="HPBE_0002657001-mRNA-1"/>
    <property type="gene ID" value="HPBE_0002657001"/>
</dbReference>
<dbReference type="EMBL" id="UZAH01040280">
    <property type="protein sequence ID" value="VDP58268.1"/>
    <property type="molecule type" value="Genomic_DNA"/>
</dbReference>
<dbReference type="Proteomes" id="UP000050761">
    <property type="component" value="Unassembled WGS sequence"/>
</dbReference>
<sequence length="127" mass="14174">MAVKKNANDEAPSWLMPVLKRWDEYFERFDKNRYNQDRGADVGIIRAPTNAESGNSLVAQLDEWCKTVQQHGNNVAAKPSVVGLLNQARKYGTDLDQKARIVGDGKQRTLFDASGNAMSFVSEIVTE</sequence>
<evidence type="ECO:0000313" key="1">
    <source>
        <dbReference type="EMBL" id="VDP58268.1"/>
    </source>
</evidence>
<dbReference type="AlphaFoldDB" id="A0A183GV50"/>
<proteinExistence type="predicted"/>
<organism evidence="2 3">
    <name type="scientific">Heligmosomoides polygyrus</name>
    <name type="common">Parasitic roundworm</name>
    <dbReference type="NCBI Taxonomy" id="6339"/>
    <lineage>
        <taxon>Eukaryota</taxon>
        <taxon>Metazoa</taxon>
        <taxon>Ecdysozoa</taxon>
        <taxon>Nematoda</taxon>
        <taxon>Chromadorea</taxon>
        <taxon>Rhabditida</taxon>
        <taxon>Rhabditina</taxon>
        <taxon>Rhabditomorpha</taxon>
        <taxon>Strongyloidea</taxon>
        <taxon>Heligmosomidae</taxon>
        <taxon>Heligmosomoides</taxon>
    </lineage>
</organism>
<keyword evidence="2" id="KW-1185">Reference proteome</keyword>
<protein>
    <submittedName>
        <fullName evidence="3">SCP domain-containing protein</fullName>
    </submittedName>
</protein>
<reference evidence="3" key="2">
    <citation type="submission" date="2019-09" db="UniProtKB">
        <authorList>
            <consortium name="WormBaseParasite"/>
        </authorList>
    </citation>
    <scope>IDENTIFICATION</scope>
</reference>
<name>A0A183GV50_HELPZ</name>